<dbReference type="SMART" id="SM00448">
    <property type="entry name" value="REC"/>
    <property type="match status" value="2"/>
</dbReference>
<dbReference type="GO" id="GO:0005886">
    <property type="term" value="C:plasma membrane"/>
    <property type="evidence" value="ECO:0007669"/>
    <property type="project" value="TreeGrafter"/>
</dbReference>
<dbReference type="PANTHER" id="PTHR45138:SF9">
    <property type="entry name" value="DIGUANYLATE CYCLASE DGCM-RELATED"/>
    <property type="match status" value="1"/>
</dbReference>
<dbReference type="GO" id="GO:0052621">
    <property type="term" value="F:diguanylate cyclase activity"/>
    <property type="evidence" value="ECO:0007669"/>
    <property type="project" value="UniProtKB-EC"/>
</dbReference>
<dbReference type="PROSITE" id="PS50110">
    <property type="entry name" value="RESPONSE_REGULATORY"/>
    <property type="match status" value="2"/>
</dbReference>
<dbReference type="InterPro" id="IPR000160">
    <property type="entry name" value="GGDEF_dom"/>
</dbReference>
<sequence>MAKKIIECSSRPMKVLIVEDSMTFSGILKRCIKSSLNVESLVFGDYASAEEFLNNNECEFFAALLDINLPDAPNGEIVDLVVSKNIPSIVFTGELSDDLRDIMWAKRIVDYVPKENFGNIEHVINLVDRLRKNINTKVLVVDDSSTSRNLCRALLDVCNFQVIEAVNGQEGLDLINSDNEIRLVIADHYMPIMDGLTLVKEIRRKFSKSALPIIGLSGVGGATTSAYFLKAGANDYIHKPFLVEEFYCRVSHNIENSEYISTIKEMSEIDYLTGICNRRSFFKFGEKLFSQQQRSGATMVAAMIDIDEFKNCNDTYGHIVGDEVIKDVADLLASRFRKGDVVSRYGGDEFCLLCADMKPEEIKHVFDSVKDDIDNKIIKVGEHEIFVTVSIGVCSTMMPSLDEMVLVADKMLYDAKDSGRNQVSYSD</sequence>
<dbReference type="InterPro" id="IPR043128">
    <property type="entry name" value="Rev_trsase/Diguanyl_cyclase"/>
</dbReference>
<name>A0A1G9GTH6_9BACT</name>
<feature type="domain" description="GGDEF" evidence="5">
    <location>
        <begin position="297"/>
        <end position="427"/>
    </location>
</feature>
<dbReference type="InterPro" id="IPR050469">
    <property type="entry name" value="Diguanylate_Cyclase"/>
</dbReference>
<proteinExistence type="predicted"/>
<evidence type="ECO:0000313" key="6">
    <source>
        <dbReference type="EMBL" id="SDL03938.1"/>
    </source>
</evidence>
<evidence type="ECO:0000259" key="5">
    <source>
        <dbReference type="PROSITE" id="PS50887"/>
    </source>
</evidence>
<dbReference type="InterPro" id="IPR029787">
    <property type="entry name" value="Nucleotide_cyclase"/>
</dbReference>
<dbReference type="GO" id="GO:0043709">
    <property type="term" value="P:cell adhesion involved in single-species biofilm formation"/>
    <property type="evidence" value="ECO:0007669"/>
    <property type="project" value="TreeGrafter"/>
</dbReference>
<accession>A0A1G9GTH6</accession>
<protein>
    <recommendedName>
        <fullName evidence="1">diguanylate cyclase</fullName>
        <ecNumber evidence="1">2.7.7.65</ecNumber>
    </recommendedName>
</protein>
<evidence type="ECO:0000313" key="7">
    <source>
        <dbReference type="Proteomes" id="UP000199053"/>
    </source>
</evidence>
<keyword evidence="3" id="KW-0597">Phosphoprotein</keyword>
<evidence type="ECO:0000259" key="4">
    <source>
        <dbReference type="PROSITE" id="PS50110"/>
    </source>
</evidence>
<dbReference type="EMBL" id="FNGA01000003">
    <property type="protein sequence ID" value="SDL03938.1"/>
    <property type="molecule type" value="Genomic_DNA"/>
</dbReference>
<dbReference type="GO" id="GO:1902201">
    <property type="term" value="P:negative regulation of bacterial-type flagellum-dependent cell motility"/>
    <property type="evidence" value="ECO:0007669"/>
    <property type="project" value="TreeGrafter"/>
</dbReference>
<gene>
    <name evidence="6" type="ORF">SAMN05660337_1867</name>
</gene>
<dbReference type="OrthoDB" id="9778432at2"/>
<dbReference type="SUPFAM" id="SSF52172">
    <property type="entry name" value="CheY-like"/>
    <property type="match status" value="2"/>
</dbReference>
<dbReference type="InterPro" id="IPR001789">
    <property type="entry name" value="Sig_transdc_resp-reg_receiver"/>
</dbReference>
<dbReference type="InterPro" id="IPR011006">
    <property type="entry name" value="CheY-like_superfamily"/>
</dbReference>
<dbReference type="RefSeq" id="WP_092160418.1">
    <property type="nucleotide sequence ID" value="NZ_FNGA01000003.1"/>
</dbReference>
<dbReference type="STRING" id="246191.SAMN05660337_1867"/>
<dbReference type="EC" id="2.7.7.65" evidence="1"/>
<dbReference type="SUPFAM" id="SSF55073">
    <property type="entry name" value="Nucleotide cyclase"/>
    <property type="match status" value="1"/>
</dbReference>
<keyword evidence="7" id="KW-1185">Reference proteome</keyword>
<evidence type="ECO:0000256" key="1">
    <source>
        <dbReference type="ARBA" id="ARBA00012528"/>
    </source>
</evidence>
<feature type="modified residue" description="4-aspartylphosphate" evidence="3">
    <location>
        <position position="66"/>
    </location>
</feature>
<organism evidence="6 7">
    <name type="scientific">Maridesulfovibrio ferrireducens</name>
    <dbReference type="NCBI Taxonomy" id="246191"/>
    <lineage>
        <taxon>Bacteria</taxon>
        <taxon>Pseudomonadati</taxon>
        <taxon>Thermodesulfobacteriota</taxon>
        <taxon>Desulfovibrionia</taxon>
        <taxon>Desulfovibrionales</taxon>
        <taxon>Desulfovibrionaceae</taxon>
        <taxon>Maridesulfovibrio</taxon>
    </lineage>
</organism>
<dbReference type="CDD" id="cd17544">
    <property type="entry name" value="REC_2_GGDEF"/>
    <property type="match status" value="1"/>
</dbReference>
<evidence type="ECO:0000256" key="3">
    <source>
        <dbReference type="PROSITE-ProRule" id="PRU00169"/>
    </source>
</evidence>
<dbReference type="SMART" id="SM00267">
    <property type="entry name" value="GGDEF"/>
    <property type="match status" value="1"/>
</dbReference>
<dbReference type="Proteomes" id="UP000199053">
    <property type="component" value="Unassembled WGS sequence"/>
</dbReference>
<dbReference type="Gene3D" id="3.30.70.270">
    <property type="match status" value="1"/>
</dbReference>
<comment type="catalytic activity">
    <reaction evidence="2">
        <text>2 GTP = 3',3'-c-di-GMP + 2 diphosphate</text>
        <dbReference type="Rhea" id="RHEA:24898"/>
        <dbReference type="ChEBI" id="CHEBI:33019"/>
        <dbReference type="ChEBI" id="CHEBI:37565"/>
        <dbReference type="ChEBI" id="CHEBI:58805"/>
        <dbReference type="EC" id="2.7.7.65"/>
    </reaction>
</comment>
<dbReference type="Pfam" id="PF00072">
    <property type="entry name" value="Response_reg"/>
    <property type="match status" value="1"/>
</dbReference>
<dbReference type="Pfam" id="PF00990">
    <property type="entry name" value="GGDEF"/>
    <property type="match status" value="1"/>
</dbReference>
<dbReference type="PANTHER" id="PTHR45138">
    <property type="entry name" value="REGULATORY COMPONENTS OF SENSORY TRANSDUCTION SYSTEM"/>
    <property type="match status" value="1"/>
</dbReference>
<dbReference type="AlphaFoldDB" id="A0A1G9GTH6"/>
<feature type="domain" description="Response regulatory" evidence="4">
    <location>
        <begin position="14"/>
        <end position="129"/>
    </location>
</feature>
<dbReference type="FunFam" id="3.30.70.270:FF:000001">
    <property type="entry name" value="Diguanylate cyclase domain protein"/>
    <property type="match status" value="1"/>
</dbReference>
<evidence type="ECO:0000256" key="2">
    <source>
        <dbReference type="ARBA" id="ARBA00034247"/>
    </source>
</evidence>
<dbReference type="Gene3D" id="3.40.50.2300">
    <property type="match status" value="2"/>
</dbReference>
<feature type="modified residue" description="4-aspartylphosphate" evidence="3">
    <location>
        <position position="187"/>
    </location>
</feature>
<feature type="domain" description="Response regulatory" evidence="4">
    <location>
        <begin position="137"/>
        <end position="254"/>
    </location>
</feature>
<dbReference type="NCBIfam" id="TIGR00254">
    <property type="entry name" value="GGDEF"/>
    <property type="match status" value="1"/>
</dbReference>
<reference evidence="7" key="1">
    <citation type="submission" date="2016-10" db="EMBL/GenBank/DDBJ databases">
        <authorList>
            <person name="Varghese N."/>
            <person name="Submissions S."/>
        </authorList>
    </citation>
    <scope>NUCLEOTIDE SEQUENCE [LARGE SCALE GENOMIC DNA]</scope>
    <source>
        <strain evidence="7">DSM 16995</strain>
    </source>
</reference>
<dbReference type="CDD" id="cd01949">
    <property type="entry name" value="GGDEF"/>
    <property type="match status" value="1"/>
</dbReference>
<dbReference type="PROSITE" id="PS50887">
    <property type="entry name" value="GGDEF"/>
    <property type="match status" value="1"/>
</dbReference>
<dbReference type="GO" id="GO:0000160">
    <property type="term" value="P:phosphorelay signal transduction system"/>
    <property type="evidence" value="ECO:0007669"/>
    <property type="project" value="InterPro"/>
</dbReference>